<comment type="caution">
    <text evidence="7">The sequence shown here is derived from an EMBL/GenBank/DDBJ whole genome shotgun (WGS) entry which is preliminary data.</text>
</comment>
<keyword evidence="8" id="KW-1185">Reference proteome</keyword>
<dbReference type="InterPro" id="IPR003593">
    <property type="entry name" value="AAA+_ATPase"/>
</dbReference>
<evidence type="ECO:0000313" key="8">
    <source>
        <dbReference type="Proteomes" id="UP001501746"/>
    </source>
</evidence>
<dbReference type="InterPro" id="IPR027417">
    <property type="entry name" value="P-loop_NTPase"/>
</dbReference>
<dbReference type="InterPro" id="IPR002543">
    <property type="entry name" value="FtsK_dom"/>
</dbReference>
<dbReference type="SUPFAM" id="SSF52540">
    <property type="entry name" value="P-loop containing nucleoside triphosphate hydrolases"/>
    <property type="match status" value="2"/>
</dbReference>
<dbReference type="InterPro" id="IPR050206">
    <property type="entry name" value="FtsK/SpoIIIE/SftA"/>
</dbReference>
<evidence type="ECO:0000256" key="4">
    <source>
        <dbReference type="SAM" id="MobiDB-lite"/>
    </source>
</evidence>
<dbReference type="PANTHER" id="PTHR22683:SF1">
    <property type="entry name" value="TYPE VII SECRETION SYSTEM PROTEIN ESSC"/>
    <property type="match status" value="1"/>
</dbReference>
<dbReference type="PROSITE" id="PS50901">
    <property type="entry name" value="FTSK"/>
    <property type="match status" value="1"/>
</dbReference>
<keyword evidence="2 3" id="KW-0067">ATP-binding</keyword>
<evidence type="ECO:0000256" key="3">
    <source>
        <dbReference type="PROSITE-ProRule" id="PRU00289"/>
    </source>
</evidence>
<feature type="compositionally biased region" description="Low complexity" evidence="4">
    <location>
        <begin position="242"/>
        <end position="252"/>
    </location>
</feature>
<reference evidence="7 8" key="1">
    <citation type="journal article" date="2019" name="Int. J. Syst. Evol. Microbiol.">
        <title>The Global Catalogue of Microorganisms (GCM) 10K type strain sequencing project: providing services to taxonomists for standard genome sequencing and annotation.</title>
        <authorList>
            <consortium name="The Broad Institute Genomics Platform"/>
            <consortium name="The Broad Institute Genome Sequencing Center for Infectious Disease"/>
            <person name="Wu L."/>
            <person name="Ma J."/>
        </authorList>
    </citation>
    <scope>NUCLEOTIDE SEQUENCE [LARGE SCALE GENOMIC DNA]</scope>
    <source>
        <strain evidence="7 8">JCM 14323</strain>
    </source>
</reference>
<proteinExistence type="predicted"/>
<dbReference type="PANTHER" id="PTHR22683">
    <property type="entry name" value="SPORULATION PROTEIN RELATED"/>
    <property type="match status" value="1"/>
</dbReference>
<evidence type="ECO:0000256" key="5">
    <source>
        <dbReference type="SAM" id="Phobius"/>
    </source>
</evidence>
<dbReference type="Gene3D" id="3.40.50.300">
    <property type="entry name" value="P-loop containing nucleotide triphosphate hydrolases"/>
    <property type="match status" value="2"/>
</dbReference>
<keyword evidence="5" id="KW-1133">Transmembrane helix</keyword>
<dbReference type="Proteomes" id="UP001501746">
    <property type="component" value="Unassembled WGS sequence"/>
</dbReference>
<keyword evidence="5" id="KW-0472">Membrane</keyword>
<feature type="transmembrane region" description="Helical" evidence="5">
    <location>
        <begin position="54"/>
        <end position="72"/>
    </location>
</feature>
<dbReference type="RefSeq" id="WP_157426671.1">
    <property type="nucleotide sequence ID" value="NZ_BAAANK010000008.1"/>
</dbReference>
<dbReference type="CDD" id="cd01127">
    <property type="entry name" value="TrwB_TraG_TraD_VirD4"/>
    <property type="match status" value="1"/>
</dbReference>
<evidence type="ECO:0000256" key="2">
    <source>
        <dbReference type="ARBA" id="ARBA00022840"/>
    </source>
</evidence>
<dbReference type="EMBL" id="BAAANK010000008">
    <property type="protein sequence ID" value="GAA1841635.1"/>
    <property type="molecule type" value="Genomic_DNA"/>
</dbReference>
<organism evidence="7 8">
    <name type="scientific">Agromyces salentinus</name>
    <dbReference type="NCBI Taxonomy" id="269421"/>
    <lineage>
        <taxon>Bacteria</taxon>
        <taxon>Bacillati</taxon>
        <taxon>Actinomycetota</taxon>
        <taxon>Actinomycetes</taxon>
        <taxon>Micrococcales</taxon>
        <taxon>Microbacteriaceae</taxon>
        <taxon>Agromyces</taxon>
    </lineage>
</organism>
<dbReference type="SMART" id="SM00382">
    <property type="entry name" value="AAA"/>
    <property type="match status" value="2"/>
</dbReference>
<name>A0ABN2MWJ0_9MICO</name>
<feature type="region of interest" description="Disordered" evidence="4">
    <location>
        <begin position="240"/>
        <end position="259"/>
    </location>
</feature>
<protein>
    <recommendedName>
        <fullName evidence="6">FtsK domain-containing protein</fullName>
    </recommendedName>
</protein>
<feature type="binding site" evidence="3">
    <location>
        <begin position="389"/>
        <end position="396"/>
    </location>
    <ligand>
        <name>ATP</name>
        <dbReference type="ChEBI" id="CHEBI:30616"/>
    </ligand>
</feature>
<evidence type="ECO:0000259" key="6">
    <source>
        <dbReference type="PROSITE" id="PS50901"/>
    </source>
</evidence>
<accession>A0ABN2MWJ0</accession>
<sequence length="982" mass="102241">MTTRLFVPPETSSLPLSLPPVAPEPARPGFPYLAAIAPVAASLVLWFATGSVASLAFAALGPLLAVATMLDARRQVRRSVRVAEEGRAAALDGLRNEVGRRHAHEAGELWSRHPPAAVLVDGGAAPHWGRDVSAPVVLGSATVQSAIRIEGSPADDLDRAVLDLARRLEHAPVVVEVRDGIGLVGPANLVIAAARALVVQVAEAVAPDVVSFAVPDGAAWTWAGALPHAGPARIVVRDPEQASASPAAAGSRSRGGGAVPGGGPAAEVVIALAADASLLPPGLGVVVTILGPRTATLARRGDGGVVHLVPGMLGVEQAATWATRAAGIAARQGFAGGTRLPALLPVAELPTPARPGHDRSTLSVAVGRTASGILELDLVADGPHAIVAGTTGSGKSEFLLAWIRQLAAAHPPERVAFLLVDFKGGAAFEPVAVLPHVAGIVTDLEESEAERAVLSLRAELRHRERVLRDAGVRDIGLLDADVPLGRLVVVIDEFQAMVQRFRELGAVISDIAARGRSLGVHLVLASQRPNGVLGDQVTANAAIRVSLRVMNRADSMVIVGTDEAALIPVDRPGRGVVDRGDGTPTPFQSAIADASSIEQVRRVFAGSDPVRRPWLDPLPHLLEPAALAASVRESAIAVASDRLAFGLLDEPDLQRRSVATWSPEEDGSLLVLGAPGSGRSTTLTALETAMRDRAAVEVTRLGGRPAEDWAALIELAQAVRVEAPHPRLLLADDLDACLAAWPDEYRHAAVAALEHLLREGRRHGIAVAASATLAHRLGGGVRELFGSVLHLRHASRSELAHAGGSPDLWHRDDPPGAGQWRSRRLQVVAADPGPSRPAPRPAEVDLLASGLVAIATATPQRDLVDLRAAGHAPLLLVPGGERQTIAAIAADEHVVVVGDAEAWASAFSLTSRVRDASRLIVHGGSREFRALAPTSAGRTGSVALPPLLADADRECWQIEPGGRAVRRVWKTTETAPNVRSGN</sequence>
<dbReference type="Pfam" id="PF01580">
    <property type="entry name" value="FtsK_SpoIIIE"/>
    <property type="match status" value="1"/>
</dbReference>
<feature type="domain" description="FtsK" evidence="6">
    <location>
        <begin position="371"/>
        <end position="556"/>
    </location>
</feature>
<evidence type="ECO:0000313" key="7">
    <source>
        <dbReference type="EMBL" id="GAA1841635.1"/>
    </source>
</evidence>
<keyword evidence="1 3" id="KW-0547">Nucleotide-binding</keyword>
<gene>
    <name evidence="7" type="ORF">GCM10009750_29920</name>
</gene>
<keyword evidence="5" id="KW-0812">Transmembrane</keyword>
<evidence type="ECO:0000256" key="1">
    <source>
        <dbReference type="ARBA" id="ARBA00022741"/>
    </source>
</evidence>